<feature type="signal peptide" evidence="1">
    <location>
        <begin position="1"/>
        <end position="25"/>
    </location>
</feature>
<evidence type="ECO:0000313" key="2">
    <source>
        <dbReference type="EMBL" id="WXK91507.1"/>
    </source>
</evidence>
<gene>
    <name evidence="2" type="ORF">WHH00_10330</name>
</gene>
<feature type="chain" id="PRO_5047117847" evidence="1">
    <location>
        <begin position="26"/>
        <end position="176"/>
    </location>
</feature>
<reference evidence="2 3" key="1">
    <citation type="submission" date="2024-03" db="EMBL/GenBank/DDBJ databases">
        <title>Rhodococcus navarretei sp. nov. and Pseudarthrobacter quantumdoti sp. nov., two new species with the ability to biosynthesize Quantum Dots isolated from soil samples at Union Glacier, Antarctica.</title>
        <authorList>
            <person name="Vargas M."/>
        </authorList>
    </citation>
    <scope>NUCLEOTIDE SEQUENCE [LARGE SCALE GENOMIC DNA]</scope>
    <source>
        <strain evidence="2 3">RC-2-3</strain>
    </source>
</reference>
<dbReference type="Proteomes" id="UP001623384">
    <property type="component" value="Chromosome"/>
</dbReference>
<evidence type="ECO:0000256" key="1">
    <source>
        <dbReference type="SAM" id="SignalP"/>
    </source>
</evidence>
<dbReference type="RefSeq" id="WP_406632538.1">
    <property type="nucleotide sequence ID" value="NZ_CP148033.1"/>
</dbReference>
<proteinExistence type="predicted"/>
<accession>A0ABZ2R033</accession>
<keyword evidence="1" id="KW-0732">Signal</keyword>
<keyword evidence="3" id="KW-1185">Reference proteome</keyword>
<protein>
    <submittedName>
        <fullName evidence="2">Uncharacterized protein</fullName>
    </submittedName>
</protein>
<dbReference type="EMBL" id="CP148033">
    <property type="protein sequence ID" value="WXK91507.1"/>
    <property type="molecule type" value="Genomic_DNA"/>
</dbReference>
<name>A0ABZ2R033_9MICC</name>
<sequence length="176" mass="18071">MSKRFLAIIAALAMLLFGVTTAALAATTTNPAAAPTGTHLQTGTIGCSVDPTTQLVSCTTFELAGVGNANAEATLSTTYTATVQCRNRGGQIVEVKSQVKTVPVTTGSLEPKNGRLSVPALSSSPVPTAAQFEALATCPNGNWTKELLGGTITLSSFTYKLHFAGFTGDYITITGP</sequence>
<organism evidence="2 3">
    <name type="scientific">Pseudarthrobacter quantipunctorum</name>
    <dbReference type="NCBI Taxonomy" id="3128980"/>
    <lineage>
        <taxon>Bacteria</taxon>
        <taxon>Bacillati</taxon>
        <taxon>Actinomycetota</taxon>
        <taxon>Actinomycetes</taxon>
        <taxon>Micrococcales</taxon>
        <taxon>Micrococcaceae</taxon>
        <taxon>Pseudarthrobacter</taxon>
    </lineage>
</organism>
<evidence type="ECO:0000313" key="3">
    <source>
        <dbReference type="Proteomes" id="UP001623384"/>
    </source>
</evidence>